<dbReference type="InterPro" id="IPR006054">
    <property type="entry name" value="DnaQ"/>
</dbReference>
<dbReference type="GO" id="GO:0005829">
    <property type="term" value="C:cytosol"/>
    <property type="evidence" value="ECO:0007669"/>
    <property type="project" value="TreeGrafter"/>
</dbReference>
<dbReference type="GO" id="GO:0045004">
    <property type="term" value="P:DNA replication proofreading"/>
    <property type="evidence" value="ECO:0007669"/>
    <property type="project" value="TreeGrafter"/>
</dbReference>
<reference evidence="4" key="2">
    <citation type="submission" date="2023-01" db="EMBL/GenBank/DDBJ databases">
        <title>Draft genome sequence of Portibacter lacus strain NBRC 108769.</title>
        <authorList>
            <person name="Sun Q."/>
            <person name="Mori K."/>
        </authorList>
    </citation>
    <scope>NUCLEOTIDE SEQUENCE</scope>
    <source>
        <strain evidence="4">NBRC 108769</strain>
    </source>
</reference>
<evidence type="ECO:0000256" key="2">
    <source>
        <dbReference type="ARBA" id="ARBA00026073"/>
    </source>
</evidence>
<dbReference type="PANTHER" id="PTHR30231:SF41">
    <property type="entry name" value="DNA POLYMERASE III SUBUNIT EPSILON"/>
    <property type="match status" value="1"/>
</dbReference>
<dbReference type="PROSITE" id="PS50164">
    <property type="entry name" value="GIY_YIG"/>
    <property type="match status" value="1"/>
</dbReference>
<proteinExistence type="predicted"/>
<evidence type="ECO:0000313" key="5">
    <source>
        <dbReference type="Proteomes" id="UP001156666"/>
    </source>
</evidence>
<dbReference type="InterPro" id="IPR012337">
    <property type="entry name" value="RNaseH-like_sf"/>
</dbReference>
<keyword evidence="4" id="KW-0269">Exonuclease</keyword>
<dbReference type="Pfam" id="PF00929">
    <property type="entry name" value="RNase_T"/>
    <property type="match status" value="1"/>
</dbReference>
<dbReference type="InterPro" id="IPR000305">
    <property type="entry name" value="GIY-YIG_endonuc"/>
</dbReference>
<name>A0AA37WF06_9BACT</name>
<dbReference type="SUPFAM" id="SSF53098">
    <property type="entry name" value="Ribonuclease H-like"/>
    <property type="match status" value="1"/>
</dbReference>
<dbReference type="Gene3D" id="3.30.420.10">
    <property type="entry name" value="Ribonuclease H-like superfamily/Ribonuclease H"/>
    <property type="match status" value="1"/>
</dbReference>
<dbReference type="SMART" id="SM00465">
    <property type="entry name" value="GIYc"/>
    <property type="match status" value="1"/>
</dbReference>
<dbReference type="CDD" id="cd06127">
    <property type="entry name" value="DEDDh"/>
    <property type="match status" value="1"/>
</dbReference>
<dbReference type="FunFam" id="3.30.420.10:FF:000045">
    <property type="entry name" value="3'-5' exonuclease DinG"/>
    <property type="match status" value="1"/>
</dbReference>
<dbReference type="GO" id="GO:0006289">
    <property type="term" value="P:nucleotide-excision repair"/>
    <property type="evidence" value="ECO:0007669"/>
    <property type="project" value="InterPro"/>
</dbReference>
<dbReference type="Gene3D" id="3.40.1440.10">
    <property type="entry name" value="GIY-YIG endonuclease"/>
    <property type="match status" value="1"/>
</dbReference>
<sequence>MLKRSKLVKKYAIIDIETTGGMAKRDKITEIGIVIHDGEKITDKFESLINPGRSIPPNITRITGITDEMVADAPHFYEIAKKIVEMTEGAIFVAHNVRFDYTFIKEAFKDLGYTFSKRQLDTVRLARKTFPGLKSYSLGNLIKHFNIKVNARHRALEDAVATTELLELIFAKEDSEDNIKMYINHGLRESQLPKSITMERLHELPEECGVYYFYNEYGKVVYIGKSINIKKRVVQHFVKTTKKAENMQRQVHSIDFELTGSELISLLHESREIKIHQPEINKIQKNAHFPYFIHHFKDELGYTRLRIEKTSKKRRLNKEILSDYSSLAGAKSHVKNISKEFGLCLKLNDLETNDGPCFDYKIHNCLGACILEEDCESYNERADLAILHMSRLFKDNFILIEQGRTKDEHSVILVEDGYYRGFGYATSEDLNQGVEEIKETIKYVEENPETNNIVRNHILDHPQSKIISF</sequence>
<keyword evidence="4" id="KW-0540">Nuclease</keyword>
<dbReference type="AlphaFoldDB" id="A0AA37WF06"/>
<dbReference type="Pfam" id="PF01541">
    <property type="entry name" value="GIY-YIG"/>
    <property type="match status" value="1"/>
</dbReference>
<dbReference type="InterPro" id="IPR047296">
    <property type="entry name" value="GIY-YIG_UvrC_Cho"/>
</dbReference>
<comment type="function">
    <text evidence="1">DNA polymerase III is a complex, multichain enzyme responsible for most of the replicative synthesis in bacteria. The epsilon subunit contain the editing function and is a proofreading 3'-5' exonuclease.</text>
</comment>
<dbReference type="SUPFAM" id="SSF82771">
    <property type="entry name" value="GIY-YIG endonuclease"/>
    <property type="match status" value="1"/>
</dbReference>
<feature type="domain" description="GIY-YIG" evidence="3">
    <location>
        <begin position="206"/>
        <end position="282"/>
    </location>
</feature>
<dbReference type="EMBL" id="BSOH01000020">
    <property type="protein sequence ID" value="GLR18343.1"/>
    <property type="molecule type" value="Genomic_DNA"/>
</dbReference>
<dbReference type="SMART" id="SM00479">
    <property type="entry name" value="EXOIII"/>
    <property type="match status" value="1"/>
</dbReference>
<dbReference type="NCBIfam" id="TIGR00573">
    <property type="entry name" value="dnaq"/>
    <property type="match status" value="1"/>
</dbReference>
<evidence type="ECO:0000313" key="4">
    <source>
        <dbReference type="EMBL" id="GLR18343.1"/>
    </source>
</evidence>
<dbReference type="GO" id="GO:0003887">
    <property type="term" value="F:DNA-directed DNA polymerase activity"/>
    <property type="evidence" value="ECO:0007669"/>
    <property type="project" value="InterPro"/>
</dbReference>
<comment type="subunit">
    <text evidence="2">DNA polymerase III contains a core (composed of alpha, epsilon and theta chains) that associates with a tau subunit. This core dimerizes to form the POLIII' complex. PolIII' associates with the gamma complex (composed of gamma, delta, delta', psi and chi chains) and with the beta chain to form the complete DNA polymerase III complex.</text>
</comment>
<organism evidence="4 5">
    <name type="scientific">Portibacter lacus</name>
    <dbReference type="NCBI Taxonomy" id="1099794"/>
    <lineage>
        <taxon>Bacteria</taxon>
        <taxon>Pseudomonadati</taxon>
        <taxon>Bacteroidota</taxon>
        <taxon>Saprospiria</taxon>
        <taxon>Saprospirales</taxon>
        <taxon>Haliscomenobacteraceae</taxon>
        <taxon>Portibacter</taxon>
    </lineage>
</organism>
<comment type="caution">
    <text evidence="4">The sequence shown here is derived from an EMBL/GenBank/DDBJ whole genome shotgun (WGS) entry which is preliminary data.</text>
</comment>
<dbReference type="GO" id="GO:0003677">
    <property type="term" value="F:DNA binding"/>
    <property type="evidence" value="ECO:0007669"/>
    <property type="project" value="InterPro"/>
</dbReference>
<protein>
    <submittedName>
        <fullName evidence="4">Exonuclease</fullName>
    </submittedName>
</protein>
<dbReference type="InterPro" id="IPR013520">
    <property type="entry name" value="Ribonucl_H"/>
</dbReference>
<gene>
    <name evidence="4" type="ORF">GCM10007940_29590</name>
</gene>
<dbReference type="InterPro" id="IPR036397">
    <property type="entry name" value="RNaseH_sf"/>
</dbReference>
<accession>A0AA37WF06</accession>
<evidence type="ECO:0000256" key="1">
    <source>
        <dbReference type="ARBA" id="ARBA00025483"/>
    </source>
</evidence>
<keyword evidence="4" id="KW-0378">Hydrolase</keyword>
<dbReference type="InterPro" id="IPR035901">
    <property type="entry name" value="GIY-YIG_endonuc_sf"/>
</dbReference>
<dbReference type="Proteomes" id="UP001156666">
    <property type="component" value="Unassembled WGS sequence"/>
</dbReference>
<reference evidence="4" key="1">
    <citation type="journal article" date="2014" name="Int. J. Syst. Evol. Microbiol.">
        <title>Complete genome sequence of Corynebacterium casei LMG S-19264T (=DSM 44701T), isolated from a smear-ripened cheese.</title>
        <authorList>
            <consortium name="US DOE Joint Genome Institute (JGI-PGF)"/>
            <person name="Walter F."/>
            <person name="Albersmeier A."/>
            <person name="Kalinowski J."/>
            <person name="Ruckert C."/>
        </authorList>
    </citation>
    <scope>NUCLEOTIDE SEQUENCE</scope>
    <source>
        <strain evidence="4">NBRC 108769</strain>
    </source>
</reference>
<dbReference type="CDD" id="cd10434">
    <property type="entry name" value="GIY-YIG_UvrC_Cho"/>
    <property type="match status" value="1"/>
</dbReference>
<keyword evidence="5" id="KW-1185">Reference proteome</keyword>
<evidence type="ECO:0000259" key="3">
    <source>
        <dbReference type="PROSITE" id="PS50164"/>
    </source>
</evidence>
<dbReference type="PANTHER" id="PTHR30231">
    <property type="entry name" value="DNA POLYMERASE III SUBUNIT EPSILON"/>
    <property type="match status" value="1"/>
</dbReference>
<dbReference type="GO" id="GO:0008408">
    <property type="term" value="F:3'-5' exonuclease activity"/>
    <property type="evidence" value="ECO:0007669"/>
    <property type="project" value="TreeGrafter"/>
</dbReference>